<dbReference type="PANTHER" id="PTHR13500">
    <property type="entry name" value="NUCLEOLAR PRERIBOSOMAL-ASSOCIATED PROTEIN 1"/>
    <property type="match status" value="1"/>
</dbReference>
<evidence type="ECO:0008006" key="6">
    <source>
        <dbReference type="Google" id="ProtNLM"/>
    </source>
</evidence>
<dbReference type="PANTHER" id="PTHR13500:SF0">
    <property type="entry name" value="NUCLEOLAR PRE-RIBOSOMAL-ASSOCIATED PROTEIN 1"/>
    <property type="match status" value="1"/>
</dbReference>
<evidence type="ECO:0000313" key="5">
    <source>
        <dbReference type="Proteomes" id="UP001497383"/>
    </source>
</evidence>
<evidence type="ECO:0000259" key="3">
    <source>
        <dbReference type="Pfam" id="PF26140"/>
    </source>
</evidence>
<dbReference type="Pfam" id="PF11707">
    <property type="entry name" value="Npa1"/>
    <property type="match status" value="1"/>
</dbReference>
<dbReference type="InterPro" id="IPR032436">
    <property type="entry name" value="URB1_C"/>
</dbReference>
<dbReference type="GeneID" id="92205492"/>
<gene>
    <name evidence="4" type="ORF">LODBEIA_P02960</name>
</gene>
<evidence type="ECO:0000259" key="1">
    <source>
        <dbReference type="Pfam" id="PF11707"/>
    </source>
</evidence>
<dbReference type="Pfam" id="PF16201">
    <property type="entry name" value="NopRA1"/>
    <property type="match status" value="1"/>
</dbReference>
<sequence length="1650" mass="187653">MSEPKRRKVYSSPSVNVDHHVIEELDNVLASLEDTTPKLSLFIERGYLGKLLPIWSFYSATSNHKEFVSITNKINAILYKLNELKGDILFSAQNRQILLDAYKDILINYSKVIYRALSSLKPSSTNPTIRLLENLVNYDAAIAVEFLNNFDLTLPVLPKLVTPSKIEIDSGEINDAYSIRSNFVKFWISLCSSVSHVHRLDLLTNHSKIVRNIWKYLQYDTAPSIQRLIEFLDQKVLDESHFKKSQKCKILNDNFMFKVHDLFNRIKEPYFIKFMDKLTTDTKNGLIFINDEFWNKHSDVGVVIAINNKNFKVANKLLYTLLTTLKPTDSNQQLQFIVRVLSSCQELIAPYMNYLVQHGGGYHSPSLTSWWITYTLLYTNVLQIPNPVPSIDSNVELVGDLDAGLIAESIAFAPLSKSALTAGLQPQKKLIVQLTLQLILYMLTRLENVSSKVAVAVRQNLIDAVTVQLPDISIVMQVLSNNEVSQVTRLTALKVANKYECLTPSSTSKSSLQKLVSTGVSSIIEKQSQSLTSLDLILLDLYMQLQNQDFKWWNKINDQNSFFTSLLKVVASSSKISSTSLVAKIYNLLNKLSEDKMLFNEKLLVTPLMALIRSIDVNDGRDGDGGARMGPEYWNMLDETVARCVRTPYKYLDLSHAEYNDTSIFVVSLVEQFGFMVKNNVNVDTDFYFDWLYRFLRYLMIFGGSEQALSSLAKQAKEGFLDIMNPPLLHNTLDAKEISIPEIVYSFPVKDLIRKPSILEKKKMLLSNPDYVATLTLARLVVEHSQPVQPAQQLLTAIFNKVWSYLTSSDIASTIYYFASDVVWRPLFASDNENGALALQLYNGILENFPEAVNKEFRNYIKAGLQNGEKKFIAFVWTVDDTDLSTLLDQSTGDMFIALASHAIHKRVQLTFEQVEKLMKSTDAQRDGLISNAFEQCLVSFSDRAQMKYIFDKIIRNPADYFLIPFLIKKIGNEVDNLLQGQVLPANDNLRFLIASSMMNQNIPVPSDILDRCMTTIMNKLTKGEVESSQWKPIITILASSAAAEEHVSRVLQLIDFKHTTTNEFIELISKLNPTVAGELGIWLQKCMFYVTKKIAESDSLSENFEKFITKIGDYILKHNMWSFAPANILNTQLEVILSSKWAKKSVYLQYVVKLILSAPKNKIDFQKSFQIAVTSLSVFDELPSEDNKQARFYAAAIVFFLFNFDHSKMSNLSNLDVVLQKFQGLNRAEDVLLKFILQKMEAKSATSWITRVAEWEFSGQVNEDEKGLTKAEKLITKNNNNGQITVNLNKEIIANTLSSKRFANPDFHSGKTRAAAETWRQVQDYESENSLIAIDRPAYDHEFLLMVILNNEELLKLEKEEKEDSSVTHSYTFNLKNLVDSGLLEFIIANLADKDTLGISKVILNKVLMSIDNGKINNSYKDKNVFKVFLSSILFTLASQHDQVLKTQKLVIGPMIWYLYSQLVPILANPGHFLYEKTFRFVLSHPKLSSWDIPLWNAIVSPQPDASQWYFRELTWIIENIAQGLSTTSDLSILKQKQIETILNLLNSKYLNMKLKTAILKFVYKIQEIDQGSDLLVTRFGLLTDLALTTEETKHSESETDVLFNRQLKNNVDSILCRLEIGVGSSERVVNWTGGVLKKELQKVHATSF</sequence>
<feature type="domain" description="URB1 C-terminal" evidence="2">
    <location>
        <begin position="1385"/>
        <end position="1585"/>
    </location>
</feature>
<evidence type="ECO:0000259" key="2">
    <source>
        <dbReference type="Pfam" id="PF16201"/>
    </source>
</evidence>
<feature type="domain" description="URB1 N-terminal" evidence="1">
    <location>
        <begin position="50"/>
        <end position="374"/>
    </location>
</feature>
<proteinExistence type="predicted"/>
<accession>A0ABP0ZD26</accession>
<dbReference type="RefSeq" id="XP_066827234.1">
    <property type="nucleotide sequence ID" value="XM_066973016.1"/>
</dbReference>
<dbReference type="InterPro" id="IPR059018">
    <property type="entry name" value="HEAT_URB1"/>
</dbReference>
<evidence type="ECO:0000313" key="4">
    <source>
        <dbReference type="EMBL" id="CAK9435569.1"/>
    </source>
</evidence>
<keyword evidence="5" id="KW-1185">Reference proteome</keyword>
<protein>
    <recommendedName>
        <fullName evidence="6">Nucleolar pre-ribosomal-associated protein 1</fullName>
    </recommendedName>
</protein>
<name>A0ABP0ZD26_9ASCO</name>
<feature type="domain" description="URB1 central HEAT repeat" evidence="3">
    <location>
        <begin position="548"/>
        <end position="720"/>
    </location>
</feature>
<dbReference type="InterPro" id="IPR021714">
    <property type="entry name" value="URB1_N"/>
</dbReference>
<dbReference type="EMBL" id="OZ022405">
    <property type="protein sequence ID" value="CAK9435569.1"/>
    <property type="molecule type" value="Genomic_DNA"/>
</dbReference>
<organism evidence="4 5">
    <name type="scientific">Lodderomyces beijingensis</name>
    <dbReference type="NCBI Taxonomy" id="1775926"/>
    <lineage>
        <taxon>Eukaryota</taxon>
        <taxon>Fungi</taxon>
        <taxon>Dikarya</taxon>
        <taxon>Ascomycota</taxon>
        <taxon>Saccharomycotina</taxon>
        <taxon>Pichiomycetes</taxon>
        <taxon>Debaryomycetaceae</taxon>
        <taxon>Candida/Lodderomyces clade</taxon>
        <taxon>Lodderomyces</taxon>
    </lineage>
</organism>
<dbReference type="Proteomes" id="UP001497383">
    <property type="component" value="Chromosome 1"/>
</dbReference>
<dbReference type="Pfam" id="PF26140">
    <property type="entry name" value="HEAT_URB1"/>
    <property type="match status" value="1"/>
</dbReference>
<reference evidence="4 5" key="1">
    <citation type="submission" date="2024-03" db="EMBL/GenBank/DDBJ databases">
        <authorList>
            <person name="Brejova B."/>
        </authorList>
    </citation>
    <scope>NUCLEOTIDE SEQUENCE [LARGE SCALE GENOMIC DNA]</scope>
    <source>
        <strain evidence="4 5">CBS 14171</strain>
    </source>
</reference>
<dbReference type="InterPro" id="IPR039844">
    <property type="entry name" value="URB1"/>
</dbReference>